<accession>A4WZS4</accession>
<dbReference type="BioCyc" id="RSPH349102:G1G8M-4164-MONOMER"/>
<evidence type="ECO:0000313" key="2">
    <source>
        <dbReference type="EMBL" id="ABP72888.1"/>
    </source>
</evidence>
<sequence length="189" mass="20136">MSHFFAHRQSGRKVFCPSGRGAAASRHTGFDPIRRSVAIALPLAPLWMGISAGQVRAAAPTAQRLAPVLDTLVPADETPSASALGIHRRLIDLAGGIENYPRLLAEGLDWLDQTAGHGFGSLPPEGRDRVIEAAFAAAAGTLPQVFATRVRADTMTLYYRDPRSWPGTGLTEPIQPAGYPDHALPPSPE</sequence>
<feature type="region of interest" description="Disordered" evidence="1">
    <location>
        <begin position="166"/>
        <end position="189"/>
    </location>
</feature>
<dbReference type="KEGG" id="rsq:Rsph17025_4036"/>
<reference evidence="2" key="1">
    <citation type="submission" date="2007-04" db="EMBL/GenBank/DDBJ databases">
        <title>Complete sequence of plasmid pRSPA02 of Rhodobacter sphaeroides ATCC 17025.</title>
        <authorList>
            <consortium name="US DOE Joint Genome Institute"/>
            <person name="Copeland A."/>
            <person name="Lucas S."/>
            <person name="Lapidus A."/>
            <person name="Barry K."/>
            <person name="Detter J.C."/>
            <person name="Glavina del Rio T."/>
            <person name="Hammon N."/>
            <person name="Israni S."/>
            <person name="Dalin E."/>
            <person name="Tice H."/>
            <person name="Pitluck S."/>
            <person name="Chertkov O."/>
            <person name="Brettin T."/>
            <person name="Bruce D."/>
            <person name="Han C."/>
            <person name="Schmutz J."/>
            <person name="Larimer F."/>
            <person name="Land M."/>
            <person name="Hauser L."/>
            <person name="Kyrpides N."/>
            <person name="Kim E."/>
            <person name="Richardson P."/>
            <person name="Mackenzie C."/>
            <person name="Choudhary M."/>
            <person name="Donohue T.J."/>
            <person name="Kaplan S."/>
        </authorList>
    </citation>
    <scope>NUCLEOTIDE SEQUENCE [LARGE SCALE GENOMIC DNA]</scope>
    <source>
        <strain evidence="2">ATCC 17025</strain>
        <plasmid evidence="2">pRSPA02</plasmid>
    </source>
</reference>
<dbReference type="Pfam" id="PF13618">
    <property type="entry name" value="Gluconate_2-dh3"/>
    <property type="match status" value="1"/>
</dbReference>
<geneLocation type="plasmid" evidence="2">
    <name>pRSPA02</name>
</geneLocation>
<protein>
    <recommendedName>
        <fullName evidence="3">Gluconate 2-dehydrogenase subunit 3 family protein</fullName>
    </recommendedName>
</protein>
<gene>
    <name evidence="2" type="ordered locus">Rsph17025_4036</name>
</gene>
<name>A4WZS4_CERS5</name>
<dbReference type="HOGENOM" id="CLU_1433468_0_0_5"/>
<proteinExistence type="predicted"/>
<evidence type="ECO:0000256" key="1">
    <source>
        <dbReference type="SAM" id="MobiDB-lite"/>
    </source>
</evidence>
<evidence type="ECO:0008006" key="3">
    <source>
        <dbReference type="Google" id="ProtNLM"/>
    </source>
</evidence>
<dbReference type="AlphaFoldDB" id="A4WZS4"/>
<organism evidence="2">
    <name type="scientific">Cereibacter sphaeroides (strain ATCC 17025 / ATH 2.4.3)</name>
    <name type="common">Rhodobacter sphaeroides</name>
    <dbReference type="NCBI Taxonomy" id="349102"/>
    <lineage>
        <taxon>Bacteria</taxon>
        <taxon>Pseudomonadati</taxon>
        <taxon>Pseudomonadota</taxon>
        <taxon>Alphaproteobacteria</taxon>
        <taxon>Rhodobacterales</taxon>
        <taxon>Paracoccaceae</taxon>
        <taxon>Cereibacter</taxon>
    </lineage>
</organism>
<dbReference type="EMBL" id="CP000663">
    <property type="protein sequence ID" value="ABP72888.1"/>
    <property type="molecule type" value="Genomic_DNA"/>
</dbReference>
<keyword evidence="2" id="KW-0614">Plasmid</keyword>
<dbReference type="InterPro" id="IPR027056">
    <property type="entry name" value="Gluconate_2DH_su3"/>
</dbReference>